<evidence type="ECO:0000313" key="1">
    <source>
        <dbReference type="EMBL" id="UFP96541.1"/>
    </source>
</evidence>
<evidence type="ECO:0000313" key="2">
    <source>
        <dbReference type="Proteomes" id="UP001054846"/>
    </source>
</evidence>
<dbReference type="Pfam" id="PF02620">
    <property type="entry name" value="YceD"/>
    <property type="match status" value="1"/>
</dbReference>
<accession>A0ABY3PS61</accession>
<sequence length="163" mass="18188">MLRSIELRALAASPTRHVSVVIDEPIAALPSLTPVQGELAVAHRGDFLEVAGHAQTIVTLACDRCLQQFNHRLATNFEEVIWLEDAPVEVPLELEVPPAHLDELLPRDGRLDPVDLIYQHLCLELPVRNLCSEQCQGVKTTQPQEPGLDRRWSALARLREELG</sequence>
<dbReference type="EMBL" id="CP063845">
    <property type="protein sequence ID" value="UFP96541.1"/>
    <property type="molecule type" value="Genomic_DNA"/>
</dbReference>
<reference evidence="1 2" key="1">
    <citation type="journal article" date="2021" name="Genome Biol. Evol.">
        <title>Complete Genome Sequencing of a Novel Gloeobacter Species from a Waterfall Cave in Mexico.</title>
        <authorList>
            <person name="Saw J.H."/>
            <person name="Cardona T."/>
            <person name="Montejano G."/>
        </authorList>
    </citation>
    <scope>NUCLEOTIDE SEQUENCE [LARGE SCALE GENOMIC DNA]</scope>
    <source>
        <strain evidence="1">MG652769</strain>
    </source>
</reference>
<keyword evidence="2" id="KW-1185">Reference proteome</keyword>
<dbReference type="RefSeq" id="WP_230843780.1">
    <property type="nucleotide sequence ID" value="NZ_CP063845.1"/>
</dbReference>
<organism evidence="1 2">
    <name type="scientific">Gloeobacter morelensis MG652769</name>
    <dbReference type="NCBI Taxonomy" id="2781736"/>
    <lineage>
        <taxon>Bacteria</taxon>
        <taxon>Bacillati</taxon>
        <taxon>Cyanobacteriota</taxon>
        <taxon>Cyanophyceae</taxon>
        <taxon>Gloeobacterales</taxon>
        <taxon>Gloeobacteraceae</taxon>
        <taxon>Gloeobacter</taxon>
        <taxon>Gloeobacter morelensis</taxon>
    </lineage>
</organism>
<proteinExistence type="predicted"/>
<name>A0ABY3PS61_9CYAN</name>
<dbReference type="InterPro" id="IPR003772">
    <property type="entry name" value="YceD"/>
</dbReference>
<dbReference type="Proteomes" id="UP001054846">
    <property type="component" value="Chromosome"/>
</dbReference>
<gene>
    <name evidence="1" type="ORF">ISF26_10150</name>
</gene>
<protein>
    <submittedName>
        <fullName evidence="1">DUF177 domain-containing protein</fullName>
    </submittedName>
</protein>